<dbReference type="EMBL" id="CM056742">
    <property type="protein sequence ID" value="KAJ8679689.1"/>
    <property type="molecule type" value="Genomic_DNA"/>
</dbReference>
<protein>
    <submittedName>
        <fullName evidence="1">Uncharacterized protein</fullName>
    </submittedName>
</protein>
<evidence type="ECO:0000313" key="2">
    <source>
        <dbReference type="Proteomes" id="UP001239111"/>
    </source>
</evidence>
<comment type="caution">
    <text evidence="1">The sequence shown here is derived from an EMBL/GenBank/DDBJ whole genome shotgun (WGS) entry which is preliminary data.</text>
</comment>
<gene>
    <name evidence="1" type="ORF">QAD02_015476</name>
</gene>
<reference evidence="1" key="1">
    <citation type="submission" date="2023-04" db="EMBL/GenBank/DDBJ databases">
        <title>A chromosome-level genome assembly of the parasitoid wasp Eretmocerus hayati.</title>
        <authorList>
            <person name="Zhong Y."/>
            <person name="Liu S."/>
            <person name="Liu Y."/>
        </authorList>
    </citation>
    <scope>NUCLEOTIDE SEQUENCE</scope>
    <source>
        <strain evidence="1">ZJU_SS_LIU_2023</strain>
    </source>
</reference>
<name>A0ACC2P7X7_9HYME</name>
<organism evidence="1 2">
    <name type="scientific">Eretmocerus hayati</name>
    <dbReference type="NCBI Taxonomy" id="131215"/>
    <lineage>
        <taxon>Eukaryota</taxon>
        <taxon>Metazoa</taxon>
        <taxon>Ecdysozoa</taxon>
        <taxon>Arthropoda</taxon>
        <taxon>Hexapoda</taxon>
        <taxon>Insecta</taxon>
        <taxon>Pterygota</taxon>
        <taxon>Neoptera</taxon>
        <taxon>Endopterygota</taxon>
        <taxon>Hymenoptera</taxon>
        <taxon>Apocrita</taxon>
        <taxon>Proctotrupomorpha</taxon>
        <taxon>Chalcidoidea</taxon>
        <taxon>Aphelinidae</taxon>
        <taxon>Aphelininae</taxon>
        <taxon>Eretmocerus</taxon>
    </lineage>
</organism>
<evidence type="ECO:0000313" key="1">
    <source>
        <dbReference type="EMBL" id="KAJ8679689.1"/>
    </source>
</evidence>
<proteinExistence type="predicted"/>
<keyword evidence="2" id="KW-1185">Reference proteome</keyword>
<sequence>MAHSMMFTLLITLWIVTLANAGEQRFAETPSAYQEVSQGEDVRLRCRVHDKRGQCIWQKDRRPVGIHPDKYEWAGGGLNGDCSLIVKRASLEFDDGLWECQVTPGDFTRQDALTSAPARLLVRVKPRKPQLEYAGALLTTGLTLREGQEAAISCVSRYGNPPALIKWFIGDDEVHPMKEQTNATEVDSAKTWVAHSTLRVHGTRENHNKPIRCQTIHPTSPEPETTESRFDIHYSPEVRLETSPKILSSALEDSASFVSLRCIADSNPAASIKWYKDSSPIMLPSGGSLSMGYNRSQAQPGGSSLVESEVRFEPIKREDAGLYSCRAQNIVGESAPASYRLDVQYGPKPRSSIDPLPTLDMIEETGTLTSNVAPFECPEFDANPPAQYFWYHYRGGKTEKIDNRVSEQYGDGGRRLRLQNVNWPDEGEYRCVAYNVINGVRREMPSELRFVFNVIGPPEIQLKPSPDTEDGMVESTGWAGERAHRLGVKFCSRPAPIDVAWQWGSSILRHGDSISPKYIALPIEPIYENKVPTNCYWATLEIHDLGPADARLYTLVVESEKGRASTNLRLLVRDPTELRIIAAAGALGLLALMLLCSIGLYSLLRSRRKHREYRKEDDEASVSAEAYYGAPPPQLNGSAGNTPTDGQLKAALHQGVLSVSGSNGSMYGSSTGRKPSFGGIGGIEGGLAVMYDYDQIGCKQRTTMSPEALKVRRAPAVLQPPTIV</sequence>
<accession>A0ACC2P7X7</accession>
<dbReference type="Proteomes" id="UP001239111">
    <property type="component" value="Chromosome 2"/>
</dbReference>